<protein>
    <submittedName>
        <fullName evidence="1">Ferritin-like domain-containing protein</fullName>
    </submittedName>
</protein>
<comment type="caution">
    <text evidence="1">The sequence shown here is derived from an EMBL/GenBank/DDBJ whole genome shotgun (WGS) entry which is preliminary data.</text>
</comment>
<gene>
    <name evidence="1" type="ORF">ACFSJU_05045</name>
</gene>
<sequence length="291" mass="31508">MNIVNILEEIEKVDGEIYERLNPRRKAMKDFFSMGSKIALSAMPFALGSMFNKAYGQAMPSTVIEVLQYALTLEHFEYNFYLRANAATALPIPAGDQRNAIVMIRDSEKKHVDFLKTVLTQLNQTPVAEKTTYDFTAGGTFPDIFTNYGTFLAVAQAIEDTGVRAYKGRAGELKGEKVVLTAALGIHAVEARHAAKIRYMRRMNGAMDAFNGPVKPWIAGSTDKFNDLGVPAADGNYGGTVKENNVNQAGVVITNLAGIGGNIPYSAAAEAFDEPLTKAEVLALVAPFGVS</sequence>
<dbReference type="Gene3D" id="1.20.1260.10">
    <property type="match status" value="1"/>
</dbReference>
<name>A0ABW4ZI90_9SPHI</name>
<dbReference type="InterPro" id="IPR012347">
    <property type="entry name" value="Ferritin-like"/>
</dbReference>
<organism evidence="1 2">
    <name type="scientific">Paradesertivirga mongoliensis</name>
    <dbReference type="NCBI Taxonomy" id="2100740"/>
    <lineage>
        <taxon>Bacteria</taxon>
        <taxon>Pseudomonadati</taxon>
        <taxon>Bacteroidota</taxon>
        <taxon>Sphingobacteriia</taxon>
        <taxon>Sphingobacteriales</taxon>
        <taxon>Sphingobacteriaceae</taxon>
        <taxon>Paradesertivirga</taxon>
    </lineage>
</organism>
<evidence type="ECO:0000313" key="2">
    <source>
        <dbReference type="Proteomes" id="UP001597387"/>
    </source>
</evidence>
<dbReference type="InterPro" id="IPR009078">
    <property type="entry name" value="Ferritin-like_SF"/>
</dbReference>
<dbReference type="Proteomes" id="UP001597387">
    <property type="component" value="Unassembled WGS sequence"/>
</dbReference>
<dbReference type="Pfam" id="PF13668">
    <property type="entry name" value="Ferritin_2"/>
    <property type="match status" value="1"/>
</dbReference>
<proteinExistence type="predicted"/>
<dbReference type="RefSeq" id="WP_255898633.1">
    <property type="nucleotide sequence ID" value="NZ_JAFMZO010000001.1"/>
</dbReference>
<reference evidence="2" key="1">
    <citation type="journal article" date="2019" name="Int. J. Syst. Evol. Microbiol.">
        <title>The Global Catalogue of Microorganisms (GCM) 10K type strain sequencing project: providing services to taxonomists for standard genome sequencing and annotation.</title>
        <authorList>
            <consortium name="The Broad Institute Genomics Platform"/>
            <consortium name="The Broad Institute Genome Sequencing Center for Infectious Disease"/>
            <person name="Wu L."/>
            <person name="Ma J."/>
        </authorList>
    </citation>
    <scope>NUCLEOTIDE SEQUENCE [LARGE SCALE GENOMIC DNA]</scope>
    <source>
        <strain evidence="2">KCTC 42217</strain>
    </source>
</reference>
<dbReference type="CDD" id="cd00657">
    <property type="entry name" value="Ferritin_like"/>
    <property type="match status" value="1"/>
</dbReference>
<accession>A0ABW4ZI90</accession>
<dbReference type="SUPFAM" id="SSF47240">
    <property type="entry name" value="Ferritin-like"/>
    <property type="match status" value="1"/>
</dbReference>
<evidence type="ECO:0000313" key="1">
    <source>
        <dbReference type="EMBL" id="MFD2161749.1"/>
    </source>
</evidence>
<dbReference type="EMBL" id="JBHUHZ010000001">
    <property type="protein sequence ID" value="MFD2161749.1"/>
    <property type="molecule type" value="Genomic_DNA"/>
</dbReference>
<keyword evidence="2" id="KW-1185">Reference proteome</keyword>